<organism evidence="8 9">
    <name type="scientific">Bordetella genomosp. 10</name>
    <dbReference type="NCBI Taxonomy" id="1416804"/>
    <lineage>
        <taxon>Bacteria</taxon>
        <taxon>Pseudomonadati</taxon>
        <taxon>Pseudomonadota</taxon>
        <taxon>Betaproteobacteria</taxon>
        <taxon>Burkholderiales</taxon>
        <taxon>Alcaligenaceae</taxon>
        <taxon>Bordetella</taxon>
    </lineage>
</organism>
<dbReference type="InterPro" id="IPR008948">
    <property type="entry name" value="L-Aspartase-like"/>
</dbReference>
<evidence type="ECO:0000256" key="5">
    <source>
        <dbReference type="ARBA" id="ARBA00023239"/>
    </source>
</evidence>
<dbReference type="PANTHER" id="PTHR43814:SF1">
    <property type="entry name" value="ARGININOSUCCINATE LYASE"/>
    <property type="match status" value="1"/>
</dbReference>
<dbReference type="GO" id="GO:0004056">
    <property type="term" value="F:argininosuccinate lyase activity"/>
    <property type="evidence" value="ECO:0007669"/>
    <property type="project" value="UniProtKB-EC"/>
</dbReference>
<dbReference type="EC" id="4.3.2.1" evidence="3"/>
<feature type="domain" description="Argininosuccinate lyase C-terminal" evidence="7">
    <location>
        <begin position="349"/>
        <end position="400"/>
    </location>
</feature>
<dbReference type="CDD" id="cd01359">
    <property type="entry name" value="Argininosuccinate_lyase"/>
    <property type="match status" value="1"/>
</dbReference>
<reference evidence="9" key="1">
    <citation type="submission" date="2017-05" db="EMBL/GenBank/DDBJ databases">
        <title>Complete and WGS of Bordetella genogroups.</title>
        <authorList>
            <person name="Spilker T."/>
            <person name="Lipuma J."/>
        </authorList>
    </citation>
    <scope>NUCLEOTIDE SEQUENCE [LARGE SCALE GENOMIC DNA]</scope>
    <source>
        <strain evidence="9">AU16122</strain>
    </source>
</reference>
<dbReference type="UniPathway" id="UPA00068">
    <property type="reaction ID" value="UER00114"/>
</dbReference>
<dbReference type="AlphaFoldDB" id="A0A261SM80"/>
<dbReference type="Pfam" id="PF14698">
    <property type="entry name" value="ASL_C2"/>
    <property type="match status" value="1"/>
</dbReference>
<dbReference type="PRINTS" id="PR00145">
    <property type="entry name" value="ARGSUCLYASE"/>
</dbReference>
<evidence type="ECO:0000259" key="6">
    <source>
        <dbReference type="Pfam" id="PF00206"/>
    </source>
</evidence>
<dbReference type="Gene3D" id="1.10.40.30">
    <property type="entry name" value="Fumarase/aspartase (C-terminal domain)"/>
    <property type="match status" value="1"/>
</dbReference>
<comment type="caution">
    <text evidence="8">The sequence shown here is derived from an EMBL/GenBank/DDBJ whole genome shotgun (WGS) entry which is preliminary data.</text>
</comment>
<dbReference type="Pfam" id="PF00206">
    <property type="entry name" value="Lyase_1"/>
    <property type="match status" value="1"/>
</dbReference>
<dbReference type="SUPFAM" id="SSF48557">
    <property type="entry name" value="L-aspartase-like"/>
    <property type="match status" value="1"/>
</dbReference>
<dbReference type="GO" id="GO:0042450">
    <property type="term" value="P:L-arginine biosynthetic process via ornithine"/>
    <property type="evidence" value="ECO:0007669"/>
    <property type="project" value="InterPro"/>
</dbReference>
<keyword evidence="4" id="KW-0028">Amino-acid biosynthesis</keyword>
<dbReference type="PRINTS" id="PR00149">
    <property type="entry name" value="FUMRATELYASE"/>
</dbReference>
<accession>A0A261SM80</accession>
<dbReference type="Proteomes" id="UP000216020">
    <property type="component" value="Unassembled WGS sequence"/>
</dbReference>
<evidence type="ECO:0000256" key="3">
    <source>
        <dbReference type="ARBA" id="ARBA00012338"/>
    </source>
</evidence>
<dbReference type="InterPro" id="IPR024083">
    <property type="entry name" value="Fumarase/histidase_N"/>
</dbReference>
<proteinExistence type="predicted"/>
<comment type="pathway">
    <text evidence="2">Amino-acid biosynthesis; L-arginine biosynthesis; L-arginine from L-ornithine and carbamoyl phosphate: step 3/3.</text>
</comment>
<dbReference type="Gene3D" id="1.10.275.10">
    <property type="entry name" value="Fumarase/aspartase (N-terminal domain)"/>
    <property type="match status" value="1"/>
</dbReference>
<dbReference type="GO" id="GO:0005829">
    <property type="term" value="C:cytosol"/>
    <property type="evidence" value="ECO:0007669"/>
    <property type="project" value="TreeGrafter"/>
</dbReference>
<dbReference type="InterPro" id="IPR000362">
    <property type="entry name" value="Fumarate_lyase_fam"/>
</dbReference>
<evidence type="ECO:0000256" key="2">
    <source>
        <dbReference type="ARBA" id="ARBA00004941"/>
    </source>
</evidence>
<dbReference type="EMBL" id="NEVM01000001">
    <property type="protein sequence ID" value="OZI37403.1"/>
    <property type="molecule type" value="Genomic_DNA"/>
</dbReference>
<protein>
    <recommendedName>
        <fullName evidence="3">argininosuccinate lyase</fullName>
        <ecNumber evidence="3">4.3.2.1</ecNumber>
    </recommendedName>
</protein>
<keyword evidence="4" id="KW-0055">Arginine biosynthesis</keyword>
<dbReference type="InterPro" id="IPR029419">
    <property type="entry name" value="Arg_succ_lyase_C"/>
</dbReference>
<evidence type="ECO:0000256" key="1">
    <source>
        <dbReference type="ARBA" id="ARBA00000985"/>
    </source>
</evidence>
<name>A0A261SM80_9BORD</name>
<dbReference type="OrthoDB" id="9769623at2"/>
<dbReference type="InterPro" id="IPR022761">
    <property type="entry name" value="Fumarate_lyase_N"/>
</dbReference>
<comment type="catalytic activity">
    <reaction evidence="1">
        <text>2-(N(omega)-L-arginino)succinate = fumarate + L-arginine</text>
        <dbReference type="Rhea" id="RHEA:24020"/>
        <dbReference type="ChEBI" id="CHEBI:29806"/>
        <dbReference type="ChEBI" id="CHEBI:32682"/>
        <dbReference type="ChEBI" id="CHEBI:57472"/>
        <dbReference type="EC" id="4.3.2.1"/>
    </reaction>
</comment>
<evidence type="ECO:0000259" key="7">
    <source>
        <dbReference type="Pfam" id="PF14698"/>
    </source>
</evidence>
<dbReference type="InterPro" id="IPR009049">
    <property type="entry name" value="Argininosuccinate_lyase"/>
</dbReference>
<keyword evidence="9" id="KW-1185">Reference proteome</keyword>
<dbReference type="RefSeq" id="WP_094851509.1">
    <property type="nucleotide sequence ID" value="NZ_NEVM01000001.1"/>
</dbReference>
<sequence>MSNITPTGASPASDVNAVFRGGARAPRWLSQINMASLRMLAERGIVARDKAAAIARGVLQLHESVSGTGADYLDYEKQLTALVGDDASLIHAGRSRQDISSTLVRMNLRDDLLGYHQAIGRTRSRLAELAARHRDTLIPAYTHGVQAQPTTLAHYLLAFSSALGRQMARLADAWKRVNLCTLGTAALSTSSFPIDRRRLTALLGFDGMVENAYDANQLGPVDSSLELAGALASCAVQIGMFAQDLHAQYASPTPWMTLQGALTGISSLMPQKRNPAALEQLRAQSSLLLAELQGPYLTAHNVRSGMFDYRAYEPLPPSRPGLVLDLLEKVVGGLMVDPAQARAEVEADYSTATEIADKLMQKAGVPFRIGHHYASELTDLGRRQKKALKDIPYAEASRLYREQTGAGLPLDEQDYAQCIDAGRMIAGRQGLGGPQPGEIDRLLQADIEDNARAGSWNDTMRERLETATRELSRLTHELTN</sequence>
<evidence type="ECO:0000256" key="4">
    <source>
        <dbReference type="ARBA" id="ARBA00022571"/>
    </source>
</evidence>
<dbReference type="Gene3D" id="1.20.200.10">
    <property type="entry name" value="Fumarase/aspartase (Central domain)"/>
    <property type="match status" value="1"/>
</dbReference>
<feature type="domain" description="Fumarate lyase N-terminal" evidence="6">
    <location>
        <begin position="85"/>
        <end position="284"/>
    </location>
</feature>
<evidence type="ECO:0000313" key="8">
    <source>
        <dbReference type="EMBL" id="OZI37403.1"/>
    </source>
</evidence>
<evidence type="ECO:0000313" key="9">
    <source>
        <dbReference type="Proteomes" id="UP000216020"/>
    </source>
</evidence>
<dbReference type="PANTHER" id="PTHR43814">
    <property type="entry name" value="ARGININOSUCCINATE LYASE"/>
    <property type="match status" value="1"/>
</dbReference>
<gene>
    <name evidence="8" type="ORF">CAL29_03030</name>
</gene>
<keyword evidence="5" id="KW-0456">Lyase</keyword>